<dbReference type="CDD" id="cd00009">
    <property type="entry name" value="AAA"/>
    <property type="match status" value="1"/>
</dbReference>
<keyword evidence="1" id="KW-0547">Nucleotide-binding</keyword>
<dbReference type="PROSITE" id="PS00688">
    <property type="entry name" value="SIGMA54_INTERACT_3"/>
    <property type="match status" value="1"/>
</dbReference>
<feature type="modified residue" description="4-aspartylphosphate" evidence="6">
    <location>
        <position position="52"/>
    </location>
</feature>
<dbReference type="InterPro" id="IPR009057">
    <property type="entry name" value="Homeodomain-like_sf"/>
</dbReference>
<dbReference type="SMART" id="SM00382">
    <property type="entry name" value="AAA"/>
    <property type="match status" value="1"/>
</dbReference>
<dbReference type="Proteomes" id="UP000323632">
    <property type="component" value="Unassembled WGS sequence"/>
</dbReference>
<dbReference type="GO" id="GO:0000160">
    <property type="term" value="P:phosphorelay signal transduction system"/>
    <property type="evidence" value="ECO:0007669"/>
    <property type="project" value="InterPro"/>
</dbReference>
<sequence length="443" mass="50162">MHPILVVDDDHTFAKILESFLSRKGYIIDVCYNIKEAVAVLDSKLYALHLLDYRLPDGTGLDILNAAHNKGIKTPSIIMTSFNDVRTAVKAMHSGAFDYITKPVNQDELLMLIEQAIEKEDVVTPDVSVNAPPHFVEGESAESKRLHEQIRLIAPTDMSVIINGESGTGKEYVARLIHTLSDRSDKTFIAVDCGTLSTELAASELFGHMKGAFTGALQNKTGKFEDANGGTLFLDEIGNLSYEVQVKLLRALQERVITPVGGNKEIKFDIRVIVATNEDLNNRISEGKFREDLYHRLNEFKVVVPPLRKRGNDIILFIDYFIRESNAILKRNVRQLSPEVLDIFRKYDWPGNIRELKNIVKRLVLLAKGDMAVKEDLPEEMLLDMEQSQPKEGTDLKVLQENKERELILQTLKETKHNKSKTAKLLNIDRSTLYAKMQKYNIE</sequence>
<dbReference type="FunFam" id="3.40.50.300:FF:000006">
    <property type="entry name" value="DNA-binding transcriptional regulator NtrC"/>
    <property type="match status" value="1"/>
</dbReference>
<feature type="domain" description="Sigma-54 factor interaction" evidence="7">
    <location>
        <begin position="136"/>
        <end position="365"/>
    </location>
</feature>
<name>A0A5M6CC66_9BACT</name>
<dbReference type="PROSITE" id="PS00675">
    <property type="entry name" value="SIGMA54_INTERACT_1"/>
    <property type="match status" value="1"/>
</dbReference>
<dbReference type="InterPro" id="IPR058031">
    <property type="entry name" value="AAA_lid_NorR"/>
</dbReference>
<dbReference type="PROSITE" id="PS00676">
    <property type="entry name" value="SIGMA54_INTERACT_2"/>
    <property type="match status" value="1"/>
</dbReference>
<keyword evidence="10" id="KW-1185">Reference proteome</keyword>
<organism evidence="9 10">
    <name type="scientific">Taibaiella lutea</name>
    <dbReference type="NCBI Taxonomy" id="2608001"/>
    <lineage>
        <taxon>Bacteria</taxon>
        <taxon>Pseudomonadati</taxon>
        <taxon>Bacteroidota</taxon>
        <taxon>Chitinophagia</taxon>
        <taxon>Chitinophagales</taxon>
        <taxon>Chitinophagaceae</taxon>
        <taxon>Taibaiella</taxon>
    </lineage>
</organism>
<evidence type="ECO:0000256" key="4">
    <source>
        <dbReference type="ARBA" id="ARBA00023125"/>
    </source>
</evidence>
<keyword evidence="5" id="KW-0804">Transcription</keyword>
<dbReference type="InterPro" id="IPR025943">
    <property type="entry name" value="Sigma_54_int_dom_ATP-bd_2"/>
</dbReference>
<feature type="domain" description="Response regulatory" evidence="8">
    <location>
        <begin position="3"/>
        <end position="117"/>
    </location>
</feature>
<keyword evidence="2" id="KW-0067">ATP-binding</keyword>
<dbReference type="PROSITE" id="PS50045">
    <property type="entry name" value="SIGMA54_INTERACT_4"/>
    <property type="match status" value="1"/>
</dbReference>
<dbReference type="PANTHER" id="PTHR32071">
    <property type="entry name" value="TRANSCRIPTIONAL REGULATORY PROTEIN"/>
    <property type="match status" value="1"/>
</dbReference>
<dbReference type="Pfam" id="PF25601">
    <property type="entry name" value="AAA_lid_14"/>
    <property type="match status" value="1"/>
</dbReference>
<accession>A0A5M6CC66</accession>
<keyword evidence="3" id="KW-0805">Transcription regulation</keyword>
<dbReference type="GO" id="GO:0005524">
    <property type="term" value="F:ATP binding"/>
    <property type="evidence" value="ECO:0007669"/>
    <property type="project" value="UniProtKB-KW"/>
</dbReference>
<reference evidence="9 10" key="1">
    <citation type="submission" date="2019-09" db="EMBL/GenBank/DDBJ databases">
        <title>Genome sequence and assembly of Taibaiella sp.</title>
        <authorList>
            <person name="Chhetri G."/>
        </authorList>
    </citation>
    <scope>NUCLEOTIDE SEQUENCE [LARGE SCALE GENOMIC DNA]</scope>
    <source>
        <strain evidence="9 10">KVB11</strain>
    </source>
</reference>
<dbReference type="InterPro" id="IPR027417">
    <property type="entry name" value="P-loop_NTPase"/>
</dbReference>
<dbReference type="SMART" id="SM00448">
    <property type="entry name" value="REC"/>
    <property type="match status" value="1"/>
</dbReference>
<evidence type="ECO:0000256" key="6">
    <source>
        <dbReference type="PROSITE-ProRule" id="PRU00169"/>
    </source>
</evidence>
<evidence type="ECO:0000259" key="7">
    <source>
        <dbReference type="PROSITE" id="PS50045"/>
    </source>
</evidence>
<dbReference type="PANTHER" id="PTHR32071:SF81">
    <property type="entry name" value="PROPIONATE CATABOLISM OPERON REGULATORY PROTEIN"/>
    <property type="match status" value="1"/>
</dbReference>
<dbReference type="Gene3D" id="1.10.8.60">
    <property type="match status" value="1"/>
</dbReference>
<dbReference type="InterPro" id="IPR002197">
    <property type="entry name" value="HTH_Fis"/>
</dbReference>
<dbReference type="GO" id="GO:0043565">
    <property type="term" value="F:sequence-specific DNA binding"/>
    <property type="evidence" value="ECO:0007669"/>
    <property type="project" value="InterPro"/>
</dbReference>
<dbReference type="Gene3D" id="1.10.10.60">
    <property type="entry name" value="Homeodomain-like"/>
    <property type="match status" value="1"/>
</dbReference>
<dbReference type="Gene3D" id="3.40.50.300">
    <property type="entry name" value="P-loop containing nucleotide triphosphate hydrolases"/>
    <property type="match status" value="1"/>
</dbReference>
<evidence type="ECO:0000313" key="10">
    <source>
        <dbReference type="Proteomes" id="UP000323632"/>
    </source>
</evidence>
<evidence type="ECO:0000256" key="5">
    <source>
        <dbReference type="ARBA" id="ARBA00023163"/>
    </source>
</evidence>
<evidence type="ECO:0000256" key="3">
    <source>
        <dbReference type="ARBA" id="ARBA00023015"/>
    </source>
</evidence>
<dbReference type="PRINTS" id="PR01590">
    <property type="entry name" value="HTHFIS"/>
</dbReference>
<comment type="caution">
    <text evidence="9">The sequence shown here is derived from an EMBL/GenBank/DDBJ whole genome shotgun (WGS) entry which is preliminary data.</text>
</comment>
<dbReference type="Pfam" id="PF00072">
    <property type="entry name" value="Response_reg"/>
    <property type="match status" value="1"/>
</dbReference>
<dbReference type="SUPFAM" id="SSF52540">
    <property type="entry name" value="P-loop containing nucleoside triphosphate hydrolases"/>
    <property type="match status" value="1"/>
</dbReference>
<dbReference type="InterPro" id="IPR003593">
    <property type="entry name" value="AAA+_ATPase"/>
</dbReference>
<dbReference type="InterPro" id="IPR002078">
    <property type="entry name" value="Sigma_54_int"/>
</dbReference>
<protein>
    <submittedName>
        <fullName evidence="9">Sigma-54-dependent Fis family transcriptional regulator</fullName>
    </submittedName>
</protein>
<evidence type="ECO:0000256" key="1">
    <source>
        <dbReference type="ARBA" id="ARBA00022741"/>
    </source>
</evidence>
<dbReference type="EMBL" id="VWSH01000004">
    <property type="protein sequence ID" value="KAA5532727.1"/>
    <property type="molecule type" value="Genomic_DNA"/>
</dbReference>
<evidence type="ECO:0000259" key="8">
    <source>
        <dbReference type="PROSITE" id="PS50110"/>
    </source>
</evidence>
<dbReference type="InterPro" id="IPR025662">
    <property type="entry name" value="Sigma_54_int_dom_ATP-bd_1"/>
</dbReference>
<dbReference type="Pfam" id="PF02954">
    <property type="entry name" value="HTH_8"/>
    <property type="match status" value="1"/>
</dbReference>
<evidence type="ECO:0000313" key="9">
    <source>
        <dbReference type="EMBL" id="KAA5532727.1"/>
    </source>
</evidence>
<dbReference type="InterPro" id="IPR011006">
    <property type="entry name" value="CheY-like_superfamily"/>
</dbReference>
<dbReference type="RefSeq" id="WP_150034357.1">
    <property type="nucleotide sequence ID" value="NZ_VWSH01000004.1"/>
</dbReference>
<dbReference type="SUPFAM" id="SSF52172">
    <property type="entry name" value="CheY-like"/>
    <property type="match status" value="1"/>
</dbReference>
<dbReference type="InterPro" id="IPR001789">
    <property type="entry name" value="Sig_transdc_resp-reg_receiver"/>
</dbReference>
<dbReference type="SUPFAM" id="SSF46689">
    <property type="entry name" value="Homeodomain-like"/>
    <property type="match status" value="1"/>
</dbReference>
<dbReference type="InterPro" id="IPR025944">
    <property type="entry name" value="Sigma_54_int_dom_CS"/>
</dbReference>
<dbReference type="GO" id="GO:0006355">
    <property type="term" value="P:regulation of DNA-templated transcription"/>
    <property type="evidence" value="ECO:0007669"/>
    <property type="project" value="InterPro"/>
</dbReference>
<keyword evidence="4" id="KW-0238">DNA-binding</keyword>
<dbReference type="PROSITE" id="PS50110">
    <property type="entry name" value="RESPONSE_REGULATORY"/>
    <property type="match status" value="1"/>
</dbReference>
<dbReference type="AlphaFoldDB" id="A0A5M6CC66"/>
<dbReference type="Pfam" id="PF00158">
    <property type="entry name" value="Sigma54_activat"/>
    <property type="match status" value="1"/>
</dbReference>
<proteinExistence type="predicted"/>
<evidence type="ECO:0000256" key="2">
    <source>
        <dbReference type="ARBA" id="ARBA00022840"/>
    </source>
</evidence>
<dbReference type="Gene3D" id="3.40.50.2300">
    <property type="match status" value="1"/>
</dbReference>
<keyword evidence="6" id="KW-0597">Phosphoprotein</keyword>
<gene>
    <name evidence="9" type="ORF">F0919_18275</name>
</gene>